<evidence type="ECO:0000313" key="2">
    <source>
        <dbReference type="Proteomes" id="UP001305779"/>
    </source>
</evidence>
<name>A0ABR0EMZ6_ZASCE</name>
<sequence>MVDPVGDGDGNREFPPLSVVYKYYEDDKLEDFISAATDMLEHDPSLDRYYTIQLLLLVANSVEDDADTLCYIVDAERLYKTARASSSLRPHEVENLDKLGKLLDRVGTLVYNPPRPKRDGGGRGSSYSMRFLVLARRRSR</sequence>
<evidence type="ECO:0000313" key="1">
    <source>
        <dbReference type="EMBL" id="KAK4502969.1"/>
    </source>
</evidence>
<protein>
    <submittedName>
        <fullName evidence="1">Uncharacterized protein</fullName>
    </submittedName>
</protein>
<gene>
    <name evidence="1" type="ORF">PRZ48_006396</name>
</gene>
<proteinExistence type="predicted"/>
<dbReference type="Proteomes" id="UP001305779">
    <property type="component" value="Unassembled WGS sequence"/>
</dbReference>
<accession>A0ABR0EMZ6</accession>
<dbReference type="EMBL" id="JAXOVC010000004">
    <property type="protein sequence ID" value="KAK4502969.1"/>
    <property type="molecule type" value="Genomic_DNA"/>
</dbReference>
<organism evidence="1 2">
    <name type="scientific">Zasmidium cellare</name>
    <name type="common">Wine cellar mold</name>
    <name type="synonym">Racodium cellare</name>
    <dbReference type="NCBI Taxonomy" id="395010"/>
    <lineage>
        <taxon>Eukaryota</taxon>
        <taxon>Fungi</taxon>
        <taxon>Dikarya</taxon>
        <taxon>Ascomycota</taxon>
        <taxon>Pezizomycotina</taxon>
        <taxon>Dothideomycetes</taxon>
        <taxon>Dothideomycetidae</taxon>
        <taxon>Mycosphaerellales</taxon>
        <taxon>Mycosphaerellaceae</taxon>
        <taxon>Zasmidium</taxon>
    </lineage>
</organism>
<comment type="caution">
    <text evidence="1">The sequence shown here is derived from an EMBL/GenBank/DDBJ whole genome shotgun (WGS) entry which is preliminary data.</text>
</comment>
<reference evidence="1 2" key="1">
    <citation type="journal article" date="2023" name="G3 (Bethesda)">
        <title>A chromosome-level genome assembly of Zasmidium syzygii isolated from banana leaves.</title>
        <authorList>
            <person name="van Westerhoven A.C."/>
            <person name="Mehrabi R."/>
            <person name="Talebi R."/>
            <person name="Steentjes M.B.F."/>
            <person name="Corcolon B."/>
            <person name="Chong P.A."/>
            <person name="Kema G.H.J."/>
            <person name="Seidl M.F."/>
        </authorList>
    </citation>
    <scope>NUCLEOTIDE SEQUENCE [LARGE SCALE GENOMIC DNA]</scope>
    <source>
        <strain evidence="1 2">P124</strain>
    </source>
</reference>
<keyword evidence="2" id="KW-1185">Reference proteome</keyword>